<evidence type="ECO:0000256" key="3">
    <source>
        <dbReference type="SAM" id="SignalP"/>
    </source>
</evidence>
<sequence>MLVKSVLSAGLAATAAHAFVVIPIADADRTISDLLPFDAPSKAHEQSIDIACPGCPVDIKDGVAVDDVPNHLEMTFSIDTSSNGDSLLANGFELYPNPDPFANSLVAPQVTEPSNMDDKAHVKVQRLGYRFHVYPIAKEEESQQLELIGVDLQVVEVGGAFVNGIPAVKIRLVKNGDSLAIANVQTVEAAPAFGANCTTLLCKWRAFIANKIAAMRGSGRPCHGNKEQAGPGPHGHPHGMHGGMNGMPHGMPHGGPPHLPHHPAMSSPPSAAPEGQFHHPAPFHHGHRHHGLAHVFIMILTHILLPILIGIAAGVTASIVGMILVSIVLRVYKVIRGRKPAPEQPPSYKADPSEAVLADEEKAGLMEDQEHLEPPPSYPEETPAAKL</sequence>
<dbReference type="OMA" id="CRGKPKC"/>
<evidence type="ECO:0000256" key="1">
    <source>
        <dbReference type="SAM" id="MobiDB-lite"/>
    </source>
</evidence>
<proteinExistence type="predicted"/>
<evidence type="ECO:0000259" key="4">
    <source>
        <dbReference type="Pfam" id="PF24854"/>
    </source>
</evidence>
<feature type="region of interest" description="Disordered" evidence="1">
    <location>
        <begin position="219"/>
        <end position="285"/>
    </location>
</feature>
<evidence type="ECO:0000313" key="5">
    <source>
        <dbReference type="EMBL" id="KEZ39198.1"/>
    </source>
</evidence>
<feature type="transmembrane region" description="Helical" evidence="2">
    <location>
        <begin position="303"/>
        <end position="329"/>
    </location>
</feature>
<dbReference type="OrthoDB" id="5409353at2759"/>
<feature type="region of interest" description="Disordered" evidence="1">
    <location>
        <begin position="340"/>
        <end position="387"/>
    </location>
</feature>
<dbReference type="AlphaFoldDB" id="A0A084FVT6"/>
<organism evidence="5 6">
    <name type="scientific">Pseudallescheria apiosperma</name>
    <name type="common">Scedosporium apiospermum</name>
    <dbReference type="NCBI Taxonomy" id="563466"/>
    <lineage>
        <taxon>Eukaryota</taxon>
        <taxon>Fungi</taxon>
        <taxon>Dikarya</taxon>
        <taxon>Ascomycota</taxon>
        <taxon>Pezizomycotina</taxon>
        <taxon>Sordariomycetes</taxon>
        <taxon>Hypocreomycetidae</taxon>
        <taxon>Microascales</taxon>
        <taxon>Microascaceae</taxon>
        <taxon>Scedosporium</taxon>
    </lineage>
</organism>
<feature type="compositionally biased region" description="Basic and acidic residues" evidence="1">
    <location>
        <begin position="359"/>
        <end position="373"/>
    </location>
</feature>
<comment type="caution">
    <text evidence="5">The sequence shown here is derived from an EMBL/GenBank/DDBJ whole genome shotgun (WGS) entry which is preliminary data.</text>
</comment>
<dbReference type="PANTHER" id="PTHR40622:SF1">
    <property type="match status" value="1"/>
</dbReference>
<keyword evidence="2" id="KW-0472">Membrane</keyword>
<evidence type="ECO:0000313" key="6">
    <source>
        <dbReference type="Proteomes" id="UP000028545"/>
    </source>
</evidence>
<dbReference type="RefSeq" id="XP_016638997.1">
    <property type="nucleotide sequence ID" value="XM_016791153.1"/>
</dbReference>
<dbReference type="GeneID" id="27728931"/>
<dbReference type="EMBL" id="JOWA01000154">
    <property type="protein sequence ID" value="KEZ39198.1"/>
    <property type="molecule type" value="Genomic_DNA"/>
</dbReference>
<name>A0A084FVT6_PSEDA</name>
<feature type="compositionally biased region" description="Low complexity" evidence="1">
    <location>
        <begin position="262"/>
        <end position="273"/>
    </location>
</feature>
<keyword evidence="6" id="KW-1185">Reference proteome</keyword>
<dbReference type="Proteomes" id="UP000028545">
    <property type="component" value="Unassembled WGS sequence"/>
</dbReference>
<feature type="signal peptide" evidence="3">
    <location>
        <begin position="1"/>
        <end position="18"/>
    </location>
</feature>
<feature type="domain" description="DUF7728" evidence="4">
    <location>
        <begin position="44"/>
        <end position="189"/>
    </location>
</feature>
<reference evidence="5 6" key="1">
    <citation type="journal article" date="2014" name="Genome Announc.">
        <title>Draft genome sequence of the pathogenic fungus Scedosporium apiospermum.</title>
        <authorList>
            <person name="Vandeputte P."/>
            <person name="Ghamrawi S."/>
            <person name="Rechenmann M."/>
            <person name="Iltis A."/>
            <person name="Giraud S."/>
            <person name="Fleury M."/>
            <person name="Thornton C."/>
            <person name="Delhaes L."/>
            <person name="Meyer W."/>
            <person name="Papon N."/>
            <person name="Bouchara J.P."/>
        </authorList>
    </citation>
    <scope>NUCLEOTIDE SEQUENCE [LARGE SCALE GENOMIC DNA]</scope>
    <source>
        <strain evidence="5 6">IHEM 14462</strain>
    </source>
</reference>
<accession>A0A084FVT6</accession>
<evidence type="ECO:0000256" key="2">
    <source>
        <dbReference type="SAM" id="Phobius"/>
    </source>
</evidence>
<keyword evidence="2" id="KW-1133">Transmembrane helix</keyword>
<dbReference type="KEGG" id="sapo:SAPIO_CDS9859"/>
<dbReference type="InterPro" id="IPR056145">
    <property type="entry name" value="DUF7728"/>
</dbReference>
<feature type="chain" id="PRO_5001774959" description="DUF7728 domain-containing protein" evidence="3">
    <location>
        <begin position="19"/>
        <end position="387"/>
    </location>
</feature>
<keyword evidence="3" id="KW-0732">Signal</keyword>
<dbReference type="Pfam" id="PF24854">
    <property type="entry name" value="DUF7728"/>
    <property type="match status" value="1"/>
</dbReference>
<gene>
    <name evidence="5" type="ORF">SAPIO_CDS9859</name>
</gene>
<dbReference type="HOGENOM" id="CLU_038083_1_0_1"/>
<protein>
    <recommendedName>
        <fullName evidence="4">DUF7728 domain-containing protein</fullName>
    </recommendedName>
</protein>
<dbReference type="PANTHER" id="PTHR40622">
    <property type="match status" value="1"/>
</dbReference>
<dbReference type="VEuPathDB" id="FungiDB:SAPIO_CDS9859"/>
<keyword evidence="2" id="KW-0812">Transmembrane</keyword>